<dbReference type="GO" id="GO:0006281">
    <property type="term" value="P:DNA repair"/>
    <property type="evidence" value="ECO:0007669"/>
    <property type="project" value="UniProtKB-UniRule"/>
</dbReference>
<dbReference type="Gene3D" id="6.10.250.240">
    <property type="match status" value="1"/>
</dbReference>
<dbReference type="PANTHER" id="PTHR30446:SF0">
    <property type="entry name" value="RECOMBINATION PROTEIN RECR"/>
    <property type="match status" value="1"/>
</dbReference>
<dbReference type="HAMAP" id="MF_00017">
    <property type="entry name" value="RecR"/>
    <property type="match status" value="1"/>
</dbReference>
<evidence type="ECO:0000256" key="2">
    <source>
        <dbReference type="ARBA" id="ARBA00022763"/>
    </source>
</evidence>
<dbReference type="InterPro" id="IPR023627">
    <property type="entry name" value="Rcmb_RecR"/>
</dbReference>
<comment type="caution">
    <text evidence="9">The sequence shown here is derived from an EMBL/GenBank/DDBJ whole genome shotgun (WGS) entry which is preliminary data.</text>
</comment>
<dbReference type="Pfam" id="PF13662">
    <property type="entry name" value="Toprim_4"/>
    <property type="match status" value="1"/>
</dbReference>
<dbReference type="Pfam" id="PF21176">
    <property type="entry name" value="RecR_HhH"/>
    <property type="match status" value="1"/>
</dbReference>
<dbReference type="Gene3D" id="1.10.8.420">
    <property type="entry name" value="RecR Domain 1"/>
    <property type="match status" value="1"/>
</dbReference>
<evidence type="ECO:0000259" key="8">
    <source>
        <dbReference type="PROSITE" id="PS50880"/>
    </source>
</evidence>
<evidence type="ECO:0000256" key="4">
    <source>
        <dbReference type="ARBA" id="ARBA00022833"/>
    </source>
</evidence>
<dbReference type="SMART" id="SM00493">
    <property type="entry name" value="TOPRIM"/>
    <property type="match status" value="1"/>
</dbReference>
<dbReference type="InterPro" id="IPR000093">
    <property type="entry name" value="DNA_Rcmb_RecR"/>
</dbReference>
<dbReference type="Pfam" id="PF02132">
    <property type="entry name" value="RecR_ZnF"/>
    <property type="match status" value="1"/>
</dbReference>
<keyword evidence="4 7" id="KW-0862">Zinc</keyword>
<evidence type="ECO:0000313" key="9">
    <source>
        <dbReference type="EMBL" id="HIU90667.1"/>
    </source>
</evidence>
<protein>
    <recommendedName>
        <fullName evidence="7">Recombination protein RecR</fullName>
    </recommendedName>
</protein>
<dbReference type="NCBIfam" id="TIGR00615">
    <property type="entry name" value="recR"/>
    <property type="match status" value="1"/>
</dbReference>
<accession>A0A9D1MWY3</accession>
<reference evidence="9" key="1">
    <citation type="submission" date="2020-10" db="EMBL/GenBank/DDBJ databases">
        <authorList>
            <person name="Gilroy R."/>
        </authorList>
    </citation>
    <scope>NUCLEOTIDE SEQUENCE</scope>
    <source>
        <strain evidence="9">ChiHjej12B11-7776</strain>
    </source>
</reference>
<comment type="similarity">
    <text evidence="7">Belongs to the RecR family.</text>
</comment>
<dbReference type="GO" id="GO:0008270">
    <property type="term" value="F:zinc ion binding"/>
    <property type="evidence" value="ECO:0007669"/>
    <property type="project" value="UniProtKB-KW"/>
</dbReference>
<evidence type="ECO:0000256" key="6">
    <source>
        <dbReference type="ARBA" id="ARBA00023204"/>
    </source>
</evidence>
<dbReference type="GO" id="GO:0006310">
    <property type="term" value="P:DNA recombination"/>
    <property type="evidence" value="ECO:0007669"/>
    <property type="project" value="UniProtKB-UniRule"/>
</dbReference>
<evidence type="ECO:0000256" key="1">
    <source>
        <dbReference type="ARBA" id="ARBA00022723"/>
    </source>
</evidence>
<dbReference type="CDD" id="cd01025">
    <property type="entry name" value="TOPRIM_recR"/>
    <property type="match status" value="1"/>
</dbReference>
<keyword evidence="1 7" id="KW-0479">Metal-binding</keyword>
<reference evidence="9" key="2">
    <citation type="journal article" date="2021" name="PeerJ">
        <title>Extensive microbial diversity within the chicken gut microbiome revealed by metagenomics and culture.</title>
        <authorList>
            <person name="Gilroy R."/>
            <person name="Ravi A."/>
            <person name="Getino M."/>
            <person name="Pursley I."/>
            <person name="Horton D.L."/>
            <person name="Alikhan N.F."/>
            <person name="Baker D."/>
            <person name="Gharbi K."/>
            <person name="Hall N."/>
            <person name="Watson M."/>
            <person name="Adriaenssens E.M."/>
            <person name="Foster-Nyarko E."/>
            <person name="Jarju S."/>
            <person name="Secka A."/>
            <person name="Antonio M."/>
            <person name="Oren A."/>
            <person name="Chaudhuri R.R."/>
            <person name="La Ragione R."/>
            <person name="Hildebrand F."/>
            <person name="Pallen M.J."/>
        </authorList>
    </citation>
    <scope>NUCLEOTIDE SEQUENCE</scope>
    <source>
        <strain evidence="9">ChiHjej12B11-7776</strain>
    </source>
</reference>
<feature type="domain" description="Toprim" evidence="8">
    <location>
        <begin position="79"/>
        <end position="173"/>
    </location>
</feature>
<dbReference type="GO" id="GO:0003677">
    <property type="term" value="F:DNA binding"/>
    <property type="evidence" value="ECO:0007669"/>
    <property type="project" value="UniProtKB-UniRule"/>
</dbReference>
<dbReference type="Pfam" id="PF21175">
    <property type="entry name" value="RecR_C"/>
    <property type="match status" value="1"/>
</dbReference>
<dbReference type="Gene3D" id="3.30.60.80">
    <property type="match status" value="1"/>
</dbReference>
<feature type="zinc finger region" description="C4-type" evidence="7">
    <location>
        <begin position="58"/>
        <end position="73"/>
    </location>
</feature>
<evidence type="ECO:0000256" key="7">
    <source>
        <dbReference type="HAMAP-Rule" id="MF_00017"/>
    </source>
</evidence>
<dbReference type="InterPro" id="IPR034137">
    <property type="entry name" value="TOPRIM_RecR"/>
</dbReference>
<dbReference type="Proteomes" id="UP000886852">
    <property type="component" value="Unassembled WGS sequence"/>
</dbReference>
<sequence length="196" mass="21305">MPDYIEPIEKLIRQFTKLPGVGSKTAQRYALTVLAMSDGEAQAFADAVTHAKRSVKVCSVCGNYTDCDPCHICATRDNSVICVVQEAKDVLAVERLGEYKGVYHVLGGVLNPLKGVGRDDIRLAQLFKRLAGDVKEVILATDTSAEGEATATYIARYVKQCGIKATRLAQGISVGSELQYADEVTLSRAFSNRKEM</sequence>
<dbReference type="Gene3D" id="3.40.1360.10">
    <property type="match status" value="1"/>
</dbReference>
<keyword evidence="5 7" id="KW-0233">DNA recombination</keyword>
<dbReference type="InterPro" id="IPR006171">
    <property type="entry name" value="TOPRIM_dom"/>
</dbReference>
<dbReference type="PANTHER" id="PTHR30446">
    <property type="entry name" value="RECOMBINATION PROTEIN RECR"/>
    <property type="match status" value="1"/>
</dbReference>
<dbReference type="InterPro" id="IPR015967">
    <property type="entry name" value="Rcmb_RecR_Znf"/>
</dbReference>
<evidence type="ECO:0000313" key="10">
    <source>
        <dbReference type="Proteomes" id="UP000886852"/>
    </source>
</evidence>
<keyword evidence="6 7" id="KW-0234">DNA repair</keyword>
<keyword evidence="2 7" id="KW-0227">DNA damage</keyword>
<dbReference type="PROSITE" id="PS50880">
    <property type="entry name" value="TOPRIM"/>
    <property type="match status" value="1"/>
</dbReference>
<comment type="function">
    <text evidence="7">May play a role in DNA repair. It seems to be involved in an RecBC-independent recombinational process of DNA repair. It may act with RecF and RecO.</text>
</comment>
<organism evidence="9 10">
    <name type="scientific">Candidatus Fimimonas merdipullorum</name>
    <dbReference type="NCBI Taxonomy" id="2840822"/>
    <lineage>
        <taxon>Bacteria</taxon>
        <taxon>Pseudomonadati</taxon>
        <taxon>Myxococcota</taxon>
        <taxon>Myxococcia</taxon>
        <taxon>Myxococcales</taxon>
        <taxon>Cystobacterineae</taxon>
        <taxon>Myxococcaceae</taxon>
        <taxon>Myxococcaceae incertae sedis</taxon>
        <taxon>Candidatus Fimimonas</taxon>
    </lineage>
</organism>
<dbReference type="SUPFAM" id="SSF111304">
    <property type="entry name" value="Recombination protein RecR"/>
    <property type="match status" value="1"/>
</dbReference>
<proteinExistence type="inferred from homology"/>
<evidence type="ECO:0000256" key="3">
    <source>
        <dbReference type="ARBA" id="ARBA00022771"/>
    </source>
</evidence>
<dbReference type="EMBL" id="DVOC01000025">
    <property type="protein sequence ID" value="HIU90667.1"/>
    <property type="molecule type" value="Genomic_DNA"/>
</dbReference>
<keyword evidence="3 7" id="KW-0863">Zinc-finger</keyword>
<name>A0A9D1MWY3_9BACT</name>
<dbReference type="AlphaFoldDB" id="A0A9D1MWY3"/>
<gene>
    <name evidence="7 9" type="primary">recR</name>
    <name evidence="9" type="ORF">IAC72_01445</name>
</gene>
<evidence type="ECO:0000256" key="5">
    <source>
        <dbReference type="ARBA" id="ARBA00023172"/>
    </source>
</evidence>